<gene>
    <name evidence="2" type="ORF">PM006_17655</name>
</gene>
<organism evidence="2 3">
    <name type="scientific">Clostridium symbiosum</name>
    <name type="common">Bacteroides symbiosus</name>
    <dbReference type="NCBI Taxonomy" id="1512"/>
    <lineage>
        <taxon>Bacteria</taxon>
        <taxon>Bacillati</taxon>
        <taxon>Bacillota</taxon>
        <taxon>Clostridia</taxon>
        <taxon>Lachnospirales</taxon>
        <taxon>Lachnospiraceae</taxon>
        <taxon>Otoolea</taxon>
    </lineage>
</organism>
<proteinExistence type="predicted"/>
<dbReference type="RefSeq" id="WP_272123670.1">
    <property type="nucleotide sequence ID" value="NZ_JAQLGH010000047.1"/>
</dbReference>
<name>A0AAW6AYC4_CLOSY</name>
<evidence type="ECO:0000259" key="1">
    <source>
        <dbReference type="Pfam" id="PF06114"/>
    </source>
</evidence>
<protein>
    <submittedName>
        <fullName evidence="2">ImmA/IrrE family metallo-endopeptidase</fullName>
    </submittedName>
</protein>
<feature type="domain" description="IrrE N-terminal-like" evidence="1">
    <location>
        <begin position="32"/>
        <end position="122"/>
    </location>
</feature>
<accession>A0AAW6AYC4</accession>
<evidence type="ECO:0000313" key="2">
    <source>
        <dbReference type="EMBL" id="MDB2002025.1"/>
    </source>
</evidence>
<comment type="caution">
    <text evidence="2">The sequence shown here is derived from an EMBL/GenBank/DDBJ whole genome shotgun (WGS) entry which is preliminary data.</text>
</comment>
<dbReference type="InterPro" id="IPR010359">
    <property type="entry name" value="IrrE_HExxH"/>
</dbReference>
<dbReference type="EMBL" id="JAQLGM010000056">
    <property type="protein sequence ID" value="MDB2002025.1"/>
    <property type="molecule type" value="Genomic_DNA"/>
</dbReference>
<dbReference type="AlphaFoldDB" id="A0AAW6AYC4"/>
<dbReference type="Proteomes" id="UP001300871">
    <property type="component" value="Unassembled WGS sequence"/>
</dbReference>
<dbReference type="Pfam" id="PF06114">
    <property type="entry name" value="Peptidase_M78"/>
    <property type="match status" value="1"/>
</dbReference>
<evidence type="ECO:0000313" key="3">
    <source>
        <dbReference type="Proteomes" id="UP001300871"/>
    </source>
</evidence>
<reference evidence="2" key="1">
    <citation type="submission" date="2023-01" db="EMBL/GenBank/DDBJ databases">
        <title>Human gut microbiome strain richness.</title>
        <authorList>
            <person name="Chen-Liaw A."/>
        </authorList>
    </citation>
    <scope>NUCLEOTIDE SEQUENCE</scope>
    <source>
        <strain evidence="2">B1_m1001713B170214d0_201011</strain>
    </source>
</reference>
<sequence length="156" mass="18136">MTYEELQIENENLNIQELDLSEVSELKGLYIDGNIAIHNSLSETEKACVLAEELGHHYTSSGNILNLNIANNRKQEYVARLWAYKKQVGISNIIKAYEYGCNTLNDTAEFLNVTEEFLIEALECYRQIYGDGVSFENYRIKFEPYLQINKYLWESM</sequence>